<accession>A0A4Z2FXV3</accession>
<gene>
    <name evidence="2" type="ORF">EYF80_044638</name>
</gene>
<organism evidence="2 3">
    <name type="scientific">Liparis tanakae</name>
    <name type="common">Tanaka's snailfish</name>
    <dbReference type="NCBI Taxonomy" id="230148"/>
    <lineage>
        <taxon>Eukaryota</taxon>
        <taxon>Metazoa</taxon>
        <taxon>Chordata</taxon>
        <taxon>Craniata</taxon>
        <taxon>Vertebrata</taxon>
        <taxon>Euteleostomi</taxon>
        <taxon>Actinopterygii</taxon>
        <taxon>Neopterygii</taxon>
        <taxon>Teleostei</taxon>
        <taxon>Neoteleostei</taxon>
        <taxon>Acanthomorphata</taxon>
        <taxon>Eupercaria</taxon>
        <taxon>Perciformes</taxon>
        <taxon>Cottioidei</taxon>
        <taxon>Cottales</taxon>
        <taxon>Liparidae</taxon>
        <taxon>Liparis</taxon>
    </lineage>
</organism>
<feature type="region of interest" description="Disordered" evidence="1">
    <location>
        <begin position="1"/>
        <end position="92"/>
    </location>
</feature>
<name>A0A4Z2FXV3_9TELE</name>
<comment type="caution">
    <text evidence="2">The sequence shown here is derived from an EMBL/GenBank/DDBJ whole genome shotgun (WGS) entry which is preliminary data.</text>
</comment>
<evidence type="ECO:0000313" key="2">
    <source>
        <dbReference type="EMBL" id="TNN45162.1"/>
    </source>
</evidence>
<evidence type="ECO:0000256" key="1">
    <source>
        <dbReference type="SAM" id="MobiDB-lite"/>
    </source>
</evidence>
<evidence type="ECO:0000313" key="3">
    <source>
        <dbReference type="Proteomes" id="UP000314294"/>
    </source>
</evidence>
<proteinExistence type="predicted"/>
<keyword evidence="3" id="KW-1185">Reference proteome</keyword>
<dbReference type="EMBL" id="SRLO01000863">
    <property type="protein sequence ID" value="TNN45162.1"/>
    <property type="molecule type" value="Genomic_DNA"/>
</dbReference>
<reference evidence="2 3" key="1">
    <citation type="submission" date="2019-03" db="EMBL/GenBank/DDBJ databases">
        <title>First draft genome of Liparis tanakae, snailfish: a comprehensive survey of snailfish specific genes.</title>
        <authorList>
            <person name="Kim W."/>
            <person name="Song I."/>
            <person name="Jeong J.-H."/>
            <person name="Kim D."/>
            <person name="Kim S."/>
            <person name="Ryu S."/>
            <person name="Song J.Y."/>
            <person name="Lee S.K."/>
        </authorList>
    </citation>
    <scope>NUCLEOTIDE SEQUENCE [LARGE SCALE GENOMIC DNA]</scope>
    <source>
        <tissue evidence="2">Muscle</tissue>
    </source>
</reference>
<protein>
    <submittedName>
        <fullName evidence="2">Uncharacterized protein</fullName>
    </submittedName>
</protein>
<sequence length="208" mass="22865">MPRLNGSLRLLRPAAGSVHRPAGRSAVRALRSDSPQEDLSPRGPVPERTSPQEDLSPRGPVPQRTCPREDQSPRGPVPKRTCPPEDLSSSKDAPVVISPPSLHPSALISLALIIFPLLLLHQRLVVLLEWLAIAVALSSTPSRSSRQRVERLSNGRHSALMGRFRLTMFSRPKDLVVHSVTSSTPTEERPLTVYLSRLVSSRCFCSSR</sequence>
<dbReference type="AlphaFoldDB" id="A0A4Z2FXV3"/>
<dbReference type="Proteomes" id="UP000314294">
    <property type="component" value="Unassembled WGS sequence"/>
</dbReference>